<comment type="similarity">
    <text evidence="5">Belongs to the FKBP-type PPIase family.</text>
</comment>
<dbReference type="PROSITE" id="PS50059">
    <property type="entry name" value="FKBP_PPIASE"/>
    <property type="match status" value="1"/>
</dbReference>
<evidence type="ECO:0000313" key="8">
    <source>
        <dbReference type="Proteomes" id="UP001143480"/>
    </source>
</evidence>
<sequence>MIRLPDLDTLVVPVAPDAAEAMAAALVEQLRDHFAAHTEVDRPAAAGDTVVLDLVATVGGTPVERGTASGVRHEVGAGHLLAGLDEALPGLRAGDRAVIETRLVGGPDAGRAATLAITVRAVLERGRLSADGVDVPRLRAALHDEVEGARQRLALAGTFAALRAGATLPAPADLPPDRVAAATERRRAELAAAGPLDPADAELEAAIAETVTERVLAELLLDAVADALAIDDHNEPRRRARALDAVARRATYVTADA</sequence>
<dbReference type="SUPFAM" id="SSF54534">
    <property type="entry name" value="FKBP-like"/>
    <property type="match status" value="1"/>
</dbReference>
<dbReference type="InterPro" id="IPR001179">
    <property type="entry name" value="PPIase_FKBP_dom"/>
</dbReference>
<comment type="catalytic activity">
    <reaction evidence="1 4 5">
        <text>[protein]-peptidylproline (omega=180) = [protein]-peptidylproline (omega=0)</text>
        <dbReference type="Rhea" id="RHEA:16237"/>
        <dbReference type="Rhea" id="RHEA-COMP:10747"/>
        <dbReference type="Rhea" id="RHEA-COMP:10748"/>
        <dbReference type="ChEBI" id="CHEBI:83833"/>
        <dbReference type="ChEBI" id="CHEBI:83834"/>
        <dbReference type="EC" id="5.2.1.8"/>
    </reaction>
</comment>
<reference evidence="7" key="1">
    <citation type="journal article" date="2014" name="Int. J. Syst. Evol. Microbiol.">
        <title>Complete genome sequence of Corynebacterium casei LMG S-19264T (=DSM 44701T), isolated from a smear-ripened cheese.</title>
        <authorList>
            <consortium name="US DOE Joint Genome Institute (JGI-PGF)"/>
            <person name="Walter F."/>
            <person name="Albersmeier A."/>
            <person name="Kalinowski J."/>
            <person name="Ruckert C."/>
        </authorList>
    </citation>
    <scope>NUCLEOTIDE SEQUENCE</scope>
    <source>
        <strain evidence="7">VKM Ac-1321</strain>
    </source>
</reference>
<dbReference type="EC" id="5.2.1.8" evidence="5"/>
<evidence type="ECO:0000313" key="7">
    <source>
        <dbReference type="EMBL" id="GLL00082.1"/>
    </source>
</evidence>
<evidence type="ECO:0000256" key="2">
    <source>
        <dbReference type="ARBA" id="ARBA00023110"/>
    </source>
</evidence>
<evidence type="ECO:0000256" key="5">
    <source>
        <dbReference type="RuleBase" id="RU003915"/>
    </source>
</evidence>
<dbReference type="GO" id="GO:0015031">
    <property type="term" value="P:protein transport"/>
    <property type="evidence" value="ECO:0007669"/>
    <property type="project" value="InterPro"/>
</dbReference>
<keyword evidence="8" id="KW-1185">Reference proteome</keyword>
<proteinExistence type="inferred from homology"/>
<dbReference type="GO" id="GO:0003755">
    <property type="term" value="F:peptidyl-prolyl cis-trans isomerase activity"/>
    <property type="evidence" value="ECO:0007669"/>
    <property type="project" value="UniProtKB-UniRule"/>
</dbReference>
<name>A0A9W6KFU6_9ACTN</name>
<dbReference type="Gene3D" id="1.10.3120.10">
    <property type="entry name" value="Trigger factor, C-terminal domain"/>
    <property type="match status" value="1"/>
</dbReference>
<keyword evidence="2 4" id="KW-0697">Rotamase</keyword>
<organism evidence="7 8">
    <name type="scientific">Dactylosporangium matsuzakiense</name>
    <dbReference type="NCBI Taxonomy" id="53360"/>
    <lineage>
        <taxon>Bacteria</taxon>
        <taxon>Bacillati</taxon>
        <taxon>Actinomycetota</taxon>
        <taxon>Actinomycetes</taxon>
        <taxon>Micromonosporales</taxon>
        <taxon>Micromonosporaceae</taxon>
        <taxon>Dactylosporangium</taxon>
    </lineage>
</organism>
<dbReference type="Gene3D" id="3.10.50.40">
    <property type="match status" value="1"/>
</dbReference>
<protein>
    <recommendedName>
        <fullName evidence="5">Peptidyl-prolyl cis-trans isomerase</fullName>
        <ecNumber evidence="5">5.2.1.8</ecNumber>
    </recommendedName>
</protein>
<evidence type="ECO:0000259" key="6">
    <source>
        <dbReference type="PROSITE" id="PS50059"/>
    </source>
</evidence>
<comment type="caution">
    <text evidence="7">The sequence shown here is derived from an EMBL/GenBank/DDBJ whole genome shotgun (WGS) entry which is preliminary data.</text>
</comment>
<reference evidence="7" key="2">
    <citation type="submission" date="2023-01" db="EMBL/GenBank/DDBJ databases">
        <authorList>
            <person name="Sun Q."/>
            <person name="Evtushenko L."/>
        </authorList>
    </citation>
    <scope>NUCLEOTIDE SEQUENCE</scope>
    <source>
        <strain evidence="7">VKM Ac-1321</strain>
    </source>
</reference>
<gene>
    <name evidence="7" type="ORF">GCM10017581_018220</name>
</gene>
<evidence type="ECO:0000256" key="1">
    <source>
        <dbReference type="ARBA" id="ARBA00000971"/>
    </source>
</evidence>
<dbReference type="AlphaFoldDB" id="A0A9W6KFU6"/>
<dbReference type="InterPro" id="IPR046357">
    <property type="entry name" value="PPIase_dom_sf"/>
</dbReference>
<dbReference type="Pfam" id="PF00254">
    <property type="entry name" value="FKBP_C"/>
    <property type="match status" value="1"/>
</dbReference>
<keyword evidence="3 4" id="KW-0413">Isomerase</keyword>
<dbReference type="GO" id="GO:0006457">
    <property type="term" value="P:protein folding"/>
    <property type="evidence" value="ECO:0007669"/>
    <property type="project" value="InterPro"/>
</dbReference>
<feature type="domain" description="PPIase FKBP-type" evidence="6">
    <location>
        <begin position="47"/>
        <end position="99"/>
    </location>
</feature>
<dbReference type="RefSeq" id="WP_261962849.1">
    <property type="nucleotide sequence ID" value="NZ_BAAAXA010000001.1"/>
</dbReference>
<dbReference type="Proteomes" id="UP001143480">
    <property type="component" value="Unassembled WGS sequence"/>
</dbReference>
<evidence type="ECO:0000256" key="3">
    <source>
        <dbReference type="ARBA" id="ARBA00023235"/>
    </source>
</evidence>
<accession>A0A9W6KFU6</accession>
<dbReference type="InterPro" id="IPR037041">
    <property type="entry name" value="Trigger_fac_C_sf"/>
</dbReference>
<evidence type="ECO:0000256" key="4">
    <source>
        <dbReference type="PROSITE-ProRule" id="PRU00277"/>
    </source>
</evidence>
<dbReference type="EMBL" id="BSFP01000006">
    <property type="protein sequence ID" value="GLL00082.1"/>
    <property type="molecule type" value="Genomic_DNA"/>
</dbReference>